<evidence type="ECO:0000256" key="2">
    <source>
        <dbReference type="ARBA" id="ARBA00022763"/>
    </source>
</evidence>
<accession>A0AAE6MJ70</accession>
<evidence type="ECO:0000313" key="5">
    <source>
        <dbReference type="EMBL" id="QEM04969.1"/>
    </source>
</evidence>
<dbReference type="PANTHER" id="PTHR35369">
    <property type="entry name" value="BLR3025 PROTEIN-RELATED"/>
    <property type="match status" value="1"/>
</dbReference>
<name>A0AAE6MJ70_9SPHI</name>
<dbReference type="AlphaFoldDB" id="A0AAE6MJ70"/>
<feature type="domain" description="UmuC" evidence="4">
    <location>
        <begin position="35"/>
        <end position="102"/>
    </location>
</feature>
<dbReference type="InterPro" id="IPR001126">
    <property type="entry name" value="UmuC"/>
</dbReference>
<dbReference type="Pfam" id="PF00817">
    <property type="entry name" value="IMS"/>
    <property type="match status" value="1"/>
</dbReference>
<comment type="similarity">
    <text evidence="1">Belongs to the DNA polymerase type-Y family.</text>
</comment>
<reference evidence="5 6" key="1">
    <citation type="submission" date="2019-08" db="EMBL/GenBank/DDBJ databases">
        <title>Comparative genome analysis confer to the adaptation heavy metal polluted environment.</title>
        <authorList>
            <person name="Li Y."/>
        </authorList>
    </citation>
    <scope>NUCLEOTIDE SEQUENCE [LARGE SCALE GENOMIC DNA]</scope>
    <source>
        <strain evidence="5 6">P2</strain>
    </source>
</reference>
<feature type="region of interest" description="Disordered" evidence="3">
    <location>
        <begin position="410"/>
        <end position="437"/>
    </location>
</feature>
<dbReference type="Gene3D" id="3.30.70.270">
    <property type="match status" value="1"/>
</dbReference>
<evidence type="ECO:0000313" key="6">
    <source>
        <dbReference type="Proteomes" id="UP000250557"/>
    </source>
</evidence>
<dbReference type="PANTHER" id="PTHR35369:SF2">
    <property type="entry name" value="BLR3025 PROTEIN"/>
    <property type="match status" value="1"/>
</dbReference>
<dbReference type="GO" id="GO:0006281">
    <property type="term" value="P:DNA repair"/>
    <property type="evidence" value="ECO:0007669"/>
    <property type="project" value="InterPro"/>
</dbReference>
<dbReference type="PROSITE" id="PS50173">
    <property type="entry name" value="UMUC"/>
    <property type="match status" value="1"/>
</dbReference>
<dbReference type="InterPro" id="IPR050356">
    <property type="entry name" value="SulA_CellDiv_inhibitor"/>
</dbReference>
<dbReference type="Gene3D" id="3.40.1170.60">
    <property type="match status" value="1"/>
</dbReference>
<keyword evidence="2" id="KW-0227">DNA damage</keyword>
<dbReference type="Proteomes" id="UP000250557">
    <property type="component" value="Chromosome"/>
</dbReference>
<evidence type="ECO:0000259" key="4">
    <source>
        <dbReference type="PROSITE" id="PS50173"/>
    </source>
</evidence>
<proteinExistence type="inferred from homology"/>
<feature type="compositionally biased region" description="Polar residues" evidence="3">
    <location>
        <begin position="420"/>
        <end position="430"/>
    </location>
</feature>
<evidence type="ECO:0000256" key="1">
    <source>
        <dbReference type="ARBA" id="ARBA00010945"/>
    </source>
</evidence>
<dbReference type="EMBL" id="CP043451">
    <property type="protein sequence ID" value="QEM04969.1"/>
    <property type="molecule type" value="Genomic_DNA"/>
</dbReference>
<dbReference type="InterPro" id="IPR043128">
    <property type="entry name" value="Rev_trsase/Diguanyl_cyclase"/>
</dbReference>
<dbReference type="SUPFAM" id="SSF56672">
    <property type="entry name" value="DNA/RNA polymerases"/>
    <property type="match status" value="1"/>
</dbReference>
<protein>
    <submittedName>
        <fullName evidence="5">DNA polymerase Y family protein</fullName>
    </submittedName>
</protein>
<evidence type="ECO:0000256" key="3">
    <source>
        <dbReference type="SAM" id="MobiDB-lite"/>
    </source>
</evidence>
<organism evidence="5 6">
    <name type="scientific">Mucilaginibacter rubeus</name>
    <dbReference type="NCBI Taxonomy" id="2027860"/>
    <lineage>
        <taxon>Bacteria</taxon>
        <taxon>Pseudomonadati</taxon>
        <taxon>Bacteroidota</taxon>
        <taxon>Sphingobacteriia</taxon>
        <taxon>Sphingobacteriales</taxon>
        <taxon>Sphingobacteriaceae</taxon>
        <taxon>Mucilaginibacter</taxon>
    </lineage>
</organism>
<sequence>MAVRAVGTSSGRTSSLYRSLNSRKRKRRNAMPKRFVSIWFKYLLTDREAIRQKSLRELPVAFTEPDHGRSLVTAMNAHAERCGIKFGITASDARVIAPGIQLFEAKPGRNVKLLKGLAEWCLRYTPLVMVDPPDGLLLDVTGCTHLKGGEMEYLKDMVGRLRGLGYTIRPGMADTIGCAWAVARCADSGLIVPPGGQRNALMPLPPASLRLATELLIKLKHLGFYQVGSFIHLPKSVLKRRFGASIVLRLYQALGQEAEFLLPLKEPVPYSDRIALLEPIRTREVIETTVHALVDTLCKRLYGEGLGLRSAVLTYLRIDGKSGQLTIGTNHPSQRTDHIFKLFALQFDQVAPGLGIELFILDAPKTEPASDKQNLLWNGKPAADSEQVAELLDNVAARVGNDHIHRYLPQEHHWPERAAGNTSDLTQSPESDWPEDSIRPVQLLEPPEPIEAMALTPDYAPRQFVYRHERHIIVNADGPERISHEWWIEDGGYRDYYVAEDEEGMRYWLFGTPNDLPGQTRRWFIHGYFP</sequence>
<feature type="region of interest" description="Disordered" evidence="3">
    <location>
        <begin position="1"/>
        <end position="25"/>
    </location>
</feature>
<gene>
    <name evidence="5" type="ORF">DIU31_016145</name>
</gene>
<dbReference type="InterPro" id="IPR043502">
    <property type="entry name" value="DNA/RNA_pol_sf"/>
</dbReference>
<dbReference type="CDD" id="cd03468">
    <property type="entry name" value="PolY_like"/>
    <property type="match status" value="1"/>
</dbReference>